<evidence type="ECO:0000313" key="6">
    <source>
        <dbReference type="EMBL" id="WYK02123.1"/>
    </source>
</evidence>
<accession>A0AAQ3WEN3</accession>
<dbReference type="EC" id="6.3.3.2" evidence="5"/>
<evidence type="ECO:0000256" key="4">
    <source>
        <dbReference type="PIRSR" id="PIRSR006806-1"/>
    </source>
</evidence>
<dbReference type="InterPro" id="IPR037171">
    <property type="entry name" value="NagB/RpiA_transferase-like"/>
</dbReference>
<dbReference type="Gene3D" id="3.40.50.10420">
    <property type="entry name" value="NagB/RpiA/CoA transferase-like"/>
    <property type="match status" value="1"/>
</dbReference>
<reference evidence="6 7" key="2">
    <citation type="submission" date="2024-03" db="EMBL/GenBank/DDBJ databases">
        <title>The Genome Sequence of Enterococcus sp. DIV0205d.</title>
        <authorList>
            <consortium name="The Broad Institute Genomics Platform"/>
            <consortium name="The Broad Institute Microbial Omics Core"/>
            <consortium name="The Broad Institute Genomic Center for Infectious Diseases"/>
            <person name="Earl A."/>
            <person name="Manson A."/>
            <person name="Gilmore M."/>
            <person name="Schwartman J."/>
            <person name="Shea T."/>
            <person name="Abouelleil A."/>
            <person name="Cao P."/>
            <person name="Chapman S."/>
            <person name="Cusick C."/>
            <person name="Young S."/>
            <person name="Neafsey D."/>
            <person name="Nusbaum C."/>
            <person name="Birren B."/>
        </authorList>
    </citation>
    <scope>NUCLEOTIDE SEQUENCE [LARGE SCALE GENOMIC DNA]</scope>
    <source>
        <strain evidence="6 7">7F3_DIV0205</strain>
    </source>
</reference>
<sequence>MEKTRLRKLGLANLKWLQEHPELKEQKEHKISQTLFNDPCWKNAKTIAITKPLAFEFDTHIILHRGWQEGKQMLMPITGKNRTLTFHTVTPETVFEKTAFGVEEPQDASAVSNEIIDLVVVPGIVFTHDGFRIGFGGGFYDRFLKHYQGETCSLVFSEQIQEDWQAETFDLPVKRLFIS</sequence>
<dbReference type="InterPro" id="IPR024185">
    <property type="entry name" value="FTHF_cligase-like_sf"/>
</dbReference>
<dbReference type="InterPro" id="IPR002698">
    <property type="entry name" value="FTHF_cligase"/>
</dbReference>
<proteinExistence type="inferred from homology"/>
<feature type="binding site" evidence="4">
    <location>
        <position position="56"/>
    </location>
    <ligand>
        <name>substrate</name>
    </ligand>
</feature>
<dbReference type="GO" id="GO:0046872">
    <property type="term" value="F:metal ion binding"/>
    <property type="evidence" value="ECO:0007669"/>
    <property type="project" value="UniProtKB-KW"/>
</dbReference>
<dbReference type="Pfam" id="PF01812">
    <property type="entry name" value="5-FTHF_cyc-lig"/>
    <property type="match status" value="1"/>
</dbReference>
<comment type="similarity">
    <text evidence="1 5">Belongs to the 5-formyltetrahydrofolate cyclo-ligase family.</text>
</comment>
<dbReference type="NCBIfam" id="TIGR02727">
    <property type="entry name" value="MTHFS_bact"/>
    <property type="match status" value="1"/>
</dbReference>
<keyword evidence="2 4" id="KW-0547">Nucleotide-binding</keyword>
<dbReference type="GO" id="GO:0035999">
    <property type="term" value="P:tetrahydrofolate interconversion"/>
    <property type="evidence" value="ECO:0007669"/>
    <property type="project" value="TreeGrafter"/>
</dbReference>
<dbReference type="PANTHER" id="PTHR23407:SF1">
    <property type="entry name" value="5-FORMYLTETRAHYDROFOLATE CYCLO-LIGASE"/>
    <property type="match status" value="1"/>
</dbReference>
<dbReference type="EMBL" id="CP147244">
    <property type="protein sequence ID" value="WYK02123.1"/>
    <property type="molecule type" value="Genomic_DNA"/>
</dbReference>
<keyword evidence="7" id="KW-1185">Reference proteome</keyword>
<evidence type="ECO:0000256" key="5">
    <source>
        <dbReference type="RuleBase" id="RU361279"/>
    </source>
</evidence>
<comment type="cofactor">
    <cofactor evidence="5">
        <name>Mg(2+)</name>
        <dbReference type="ChEBI" id="CHEBI:18420"/>
    </cofactor>
</comment>
<keyword evidence="5" id="KW-0460">Magnesium</keyword>
<dbReference type="GO" id="GO:0030272">
    <property type="term" value="F:5-formyltetrahydrofolate cyclo-ligase activity"/>
    <property type="evidence" value="ECO:0007669"/>
    <property type="project" value="UniProtKB-EC"/>
</dbReference>
<keyword evidence="3 4" id="KW-0067">ATP-binding</keyword>
<protein>
    <recommendedName>
        <fullName evidence="5">5-formyltetrahydrofolate cyclo-ligase</fullName>
        <ecNumber evidence="5">6.3.3.2</ecNumber>
    </recommendedName>
</protein>
<keyword evidence="5" id="KW-0479">Metal-binding</keyword>
<evidence type="ECO:0000256" key="3">
    <source>
        <dbReference type="ARBA" id="ARBA00022840"/>
    </source>
</evidence>
<name>A0AAQ3WEN3_9ENTE</name>
<gene>
    <name evidence="6" type="ORF">A5821_003266</name>
</gene>
<dbReference type="SUPFAM" id="SSF100950">
    <property type="entry name" value="NagB/RpiA/CoA transferase-like"/>
    <property type="match status" value="1"/>
</dbReference>
<feature type="binding site" evidence="4">
    <location>
        <begin position="132"/>
        <end position="140"/>
    </location>
    <ligand>
        <name>ATP</name>
        <dbReference type="ChEBI" id="CHEBI:30616"/>
    </ligand>
</feature>
<dbReference type="RefSeq" id="WP_086312016.1">
    <property type="nucleotide sequence ID" value="NZ_CP147244.1"/>
</dbReference>
<evidence type="ECO:0000256" key="2">
    <source>
        <dbReference type="ARBA" id="ARBA00022741"/>
    </source>
</evidence>
<comment type="catalytic activity">
    <reaction evidence="5">
        <text>(6S)-5-formyl-5,6,7,8-tetrahydrofolate + ATP = (6R)-5,10-methenyltetrahydrofolate + ADP + phosphate</text>
        <dbReference type="Rhea" id="RHEA:10488"/>
        <dbReference type="ChEBI" id="CHEBI:30616"/>
        <dbReference type="ChEBI" id="CHEBI:43474"/>
        <dbReference type="ChEBI" id="CHEBI:57455"/>
        <dbReference type="ChEBI" id="CHEBI:57457"/>
        <dbReference type="ChEBI" id="CHEBI:456216"/>
        <dbReference type="EC" id="6.3.3.2"/>
    </reaction>
</comment>
<feature type="binding site" evidence="4">
    <location>
        <begin position="3"/>
        <end position="7"/>
    </location>
    <ligand>
        <name>ATP</name>
        <dbReference type="ChEBI" id="CHEBI:30616"/>
    </ligand>
</feature>
<dbReference type="GO" id="GO:0005524">
    <property type="term" value="F:ATP binding"/>
    <property type="evidence" value="ECO:0007669"/>
    <property type="project" value="UniProtKB-KW"/>
</dbReference>
<dbReference type="AlphaFoldDB" id="A0AAQ3WEN3"/>
<dbReference type="GO" id="GO:0009396">
    <property type="term" value="P:folic acid-containing compound biosynthetic process"/>
    <property type="evidence" value="ECO:0007669"/>
    <property type="project" value="TreeGrafter"/>
</dbReference>
<dbReference type="PIRSF" id="PIRSF006806">
    <property type="entry name" value="FTHF_cligase"/>
    <property type="match status" value="1"/>
</dbReference>
<dbReference type="Proteomes" id="UP000194948">
    <property type="component" value="Chromosome"/>
</dbReference>
<evidence type="ECO:0000256" key="1">
    <source>
        <dbReference type="ARBA" id="ARBA00010638"/>
    </source>
</evidence>
<evidence type="ECO:0000313" key="7">
    <source>
        <dbReference type="Proteomes" id="UP000194948"/>
    </source>
</evidence>
<dbReference type="PANTHER" id="PTHR23407">
    <property type="entry name" value="ATPASE INHIBITOR/5-FORMYLTETRAHYDROFOLATE CYCLO-LIGASE"/>
    <property type="match status" value="1"/>
</dbReference>
<organism evidence="6 7">
    <name type="scientific">Candidatus Enterococcus palustris</name>
    <dbReference type="NCBI Taxonomy" id="1834189"/>
    <lineage>
        <taxon>Bacteria</taxon>
        <taxon>Bacillati</taxon>
        <taxon>Bacillota</taxon>
        <taxon>Bacilli</taxon>
        <taxon>Lactobacillales</taxon>
        <taxon>Enterococcaceae</taxon>
        <taxon>Enterococcus</taxon>
    </lineage>
</organism>
<reference evidence="7" key="1">
    <citation type="submission" date="2017-05" db="EMBL/GenBank/DDBJ databases">
        <title>The Genome Sequence of EEnterococcus faecalis 9F2_4866.</title>
        <authorList>
            <consortium name="The Broad Institute Genomics Platform"/>
            <consortium name="The Broad Institute Genomic Center for Infectious Diseases"/>
            <person name="Earl A."/>
            <person name="Manson A."/>
            <person name="Schwartman J."/>
            <person name="Gilmore M."/>
            <person name="Abouelleil A."/>
            <person name="Cao P."/>
            <person name="Chapman S."/>
            <person name="Cusick C."/>
            <person name="Shea T."/>
            <person name="Young S."/>
            <person name="Neafsey D."/>
            <person name="Nusbaum C."/>
            <person name="Birren B."/>
        </authorList>
    </citation>
    <scope>NUCLEOTIDE SEQUENCE [LARGE SCALE GENOMIC DNA]</scope>
    <source>
        <strain evidence="7">7F3_DIV0205</strain>
    </source>
</reference>